<keyword evidence="2" id="KW-0067">ATP-binding</keyword>
<dbReference type="RefSeq" id="WP_185051323.1">
    <property type="nucleotide sequence ID" value="NZ_BAABIX010000007.1"/>
</dbReference>
<dbReference type="InterPro" id="IPR027417">
    <property type="entry name" value="P-loop_NTPase"/>
</dbReference>
<gene>
    <name evidence="6" type="ORF">HNP84_004149</name>
</gene>
<evidence type="ECO:0000256" key="4">
    <source>
        <dbReference type="SAM" id="MobiDB-lite"/>
    </source>
</evidence>
<dbReference type="SMART" id="SM00382">
    <property type="entry name" value="AAA"/>
    <property type="match status" value="1"/>
</dbReference>
<protein>
    <submittedName>
        <fullName evidence="6">AAA+ superfamily predicted ATPase</fullName>
    </submittedName>
</protein>
<dbReference type="SUPFAM" id="SSF52540">
    <property type="entry name" value="P-loop containing nucleoside triphosphate hydrolases"/>
    <property type="match status" value="1"/>
</dbReference>
<evidence type="ECO:0000259" key="5">
    <source>
        <dbReference type="SMART" id="SM00382"/>
    </source>
</evidence>
<feature type="domain" description="AAA+ ATPase" evidence="5">
    <location>
        <begin position="396"/>
        <end position="536"/>
    </location>
</feature>
<keyword evidence="3" id="KW-0175">Coiled coil</keyword>
<proteinExistence type="predicted"/>
<dbReference type="EMBL" id="JACHGN010000008">
    <property type="protein sequence ID" value="MBB5134417.1"/>
    <property type="molecule type" value="Genomic_DNA"/>
</dbReference>
<dbReference type="InterPro" id="IPR003959">
    <property type="entry name" value="ATPase_AAA_core"/>
</dbReference>
<dbReference type="InterPro" id="IPR003593">
    <property type="entry name" value="AAA+_ATPase"/>
</dbReference>
<accession>A0A840PB59</accession>
<dbReference type="GO" id="GO:0016887">
    <property type="term" value="F:ATP hydrolysis activity"/>
    <property type="evidence" value="ECO:0007669"/>
    <property type="project" value="InterPro"/>
</dbReference>
<dbReference type="Gene3D" id="1.10.8.60">
    <property type="match status" value="1"/>
</dbReference>
<dbReference type="PANTHER" id="PTHR23077">
    <property type="entry name" value="AAA-FAMILY ATPASE"/>
    <property type="match status" value="1"/>
</dbReference>
<reference evidence="6 7" key="1">
    <citation type="submission" date="2020-08" db="EMBL/GenBank/DDBJ databases">
        <title>Genomic Encyclopedia of Type Strains, Phase IV (KMG-IV): sequencing the most valuable type-strain genomes for metagenomic binning, comparative biology and taxonomic classification.</title>
        <authorList>
            <person name="Goeker M."/>
        </authorList>
    </citation>
    <scope>NUCLEOTIDE SEQUENCE [LARGE SCALE GENOMIC DNA]</scope>
    <source>
        <strain evidence="6 7">DSM 45615</strain>
    </source>
</reference>
<dbReference type="AlphaFoldDB" id="A0A840PB59"/>
<feature type="compositionally biased region" description="Low complexity" evidence="4">
    <location>
        <begin position="77"/>
        <end position="99"/>
    </location>
</feature>
<keyword evidence="7" id="KW-1185">Reference proteome</keyword>
<dbReference type="Pfam" id="PF00004">
    <property type="entry name" value="AAA"/>
    <property type="match status" value="1"/>
</dbReference>
<evidence type="ECO:0000313" key="7">
    <source>
        <dbReference type="Proteomes" id="UP000578449"/>
    </source>
</evidence>
<dbReference type="Proteomes" id="UP000578449">
    <property type="component" value="Unassembled WGS sequence"/>
</dbReference>
<name>A0A840PB59_9ACTN</name>
<organism evidence="6 7">
    <name type="scientific">Thermocatellispora tengchongensis</name>
    <dbReference type="NCBI Taxonomy" id="1073253"/>
    <lineage>
        <taxon>Bacteria</taxon>
        <taxon>Bacillati</taxon>
        <taxon>Actinomycetota</taxon>
        <taxon>Actinomycetes</taxon>
        <taxon>Streptosporangiales</taxon>
        <taxon>Streptosporangiaceae</taxon>
        <taxon>Thermocatellispora</taxon>
    </lineage>
</organism>
<dbReference type="CDD" id="cd19481">
    <property type="entry name" value="RecA-like_protease"/>
    <property type="match status" value="1"/>
</dbReference>
<dbReference type="InterPro" id="IPR050168">
    <property type="entry name" value="AAA_ATPase_domain"/>
</dbReference>
<evidence type="ECO:0000256" key="2">
    <source>
        <dbReference type="ARBA" id="ARBA00022840"/>
    </source>
</evidence>
<evidence type="ECO:0000256" key="3">
    <source>
        <dbReference type="ARBA" id="ARBA00023054"/>
    </source>
</evidence>
<evidence type="ECO:0000256" key="1">
    <source>
        <dbReference type="ARBA" id="ARBA00022741"/>
    </source>
</evidence>
<evidence type="ECO:0000313" key="6">
    <source>
        <dbReference type="EMBL" id="MBB5134417.1"/>
    </source>
</evidence>
<keyword evidence="1" id="KW-0547">Nucleotide-binding</keyword>
<dbReference type="Gene3D" id="3.40.50.300">
    <property type="entry name" value="P-loop containing nucleotide triphosphate hydrolases"/>
    <property type="match status" value="1"/>
</dbReference>
<dbReference type="GO" id="GO:0005524">
    <property type="term" value="F:ATP binding"/>
    <property type="evidence" value="ECO:0007669"/>
    <property type="project" value="UniProtKB-KW"/>
</dbReference>
<feature type="region of interest" description="Disordered" evidence="4">
    <location>
        <begin position="77"/>
        <end position="100"/>
    </location>
</feature>
<sequence>MSDALTIVAVGDADRDRFHGAPPATPLRTVLAQGAYLLLRPLDPRLAERPVRELDVEVTLLAELPVGTAVYPTGLAPAAPPDAATGPPEPAAAPREGPWLPVPPPPPAQRFPEELTDRQAVEIAYAAEIGQVGSFLRRRISSIVTCDKLVVEHLGPLIGERAGAVPILLETPEEEQDPSALMAPRSRRQRQLDQLRTLLRELKDGQVLVIPHLDLLCGGGDGLTAEARDLIELLYNHSSQLILAFADPTIGVPEVLAERFGARIAITGSPRVVVDPVSGEELPLGVCMVTRSEAGLFAGYKPEEFHKYVAGLNPIRLRQAVRYAYAEHAGRDKPTDADLRNTIRGFKARMSASFEVPDVSFRDIGGYREVKAAIADALEIMTGLRDLGDRSQSELMPKGFIFYGPPGTGKTLFAKAIANHLNATIMVVSGPEVTDKYVGEGERKIRELFASARRNAPSVIVFDEFDAIAGRRSERDDGGSRAGNAMVAQLLTELDGFREDVPFLVIGTTNQLGLIDPALLRPSRFLPIRVDLPSQEARREIVAVQARRFGIAVSDELTGLVAEATSGRSGDDIQSIFRDAYVGERLHGRPAADPAVLGELVGRLNRSVREKREETL</sequence>
<dbReference type="FunFam" id="3.40.50.300:FF:001025">
    <property type="entry name" value="ATPase family, AAA domain-containing 2B"/>
    <property type="match status" value="1"/>
</dbReference>
<comment type="caution">
    <text evidence="6">The sequence shown here is derived from an EMBL/GenBank/DDBJ whole genome shotgun (WGS) entry which is preliminary data.</text>
</comment>